<dbReference type="RefSeq" id="WP_268638963.1">
    <property type="nucleotide sequence ID" value="NZ_JAMDLZ010000038.1"/>
</dbReference>
<evidence type="ECO:0000313" key="2">
    <source>
        <dbReference type="EMBL" id="MCY9548948.1"/>
    </source>
</evidence>
<organism evidence="2 3">
    <name type="scientific">Lysinibacillus xylanilyticus</name>
    <dbReference type="NCBI Taxonomy" id="582475"/>
    <lineage>
        <taxon>Bacteria</taxon>
        <taxon>Bacillati</taxon>
        <taxon>Bacillota</taxon>
        <taxon>Bacilli</taxon>
        <taxon>Bacillales</taxon>
        <taxon>Bacillaceae</taxon>
        <taxon>Lysinibacillus</taxon>
    </lineage>
</organism>
<name>A0ABT4ETU7_9BACI</name>
<dbReference type="Proteomes" id="UP001527052">
    <property type="component" value="Unassembled WGS sequence"/>
</dbReference>
<keyword evidence="1" id="KW-0732">Signal</keyword>
<accession>A0ABT4ETU7</accession>
<protein>
    <submittedName>
        <fullName evidence="2">Methyltransferase</fullName>
    </submittedName>
</protein>
<dbReference type="GO" id="GO:0032259">
    <property type="term" value="P:methylation"/>
    <property type="evidence" value="ECO:0007669"/>
    <property type="project" value="UniProtKB-KW"/>
</dbReference>
<keyword evidence="2" id="KW-0489">Methyltransferase</keyword>
<reference evidence="2 3" key="1">
    <citation type="submission" date="2022-05" db="EMBL/GenBank/DDBJ databases">
        <title>Genome Sequencing of Bee-Associated Microbes.</title>
        <authorList>
            <person name="Dunlap C."/>
        </authorList>
    </citation>
    <scope>NUCLEOTIDE SEQUENCE [LARGE SCALE GENOMIC DNA]</scope>
    <source>
        <strain evidence="2 3">NRRL BD-083</strain>
    </source>
</reference>
<keyword evidence="3" id="KW-1185">Reference proteome</keyword>
<feature type="signal peptide" evidence="1">
    <location>
        <begin position="1"/>
        <end position="29"/>
    </location>
</feature>
<dbReference type="GO" id="GO:0008168">
    <property type="term" value="F:methyltransferase activity"/>
    <property type="evidence" value="ECO:0007669"/>
    <property type="project" value="UniProtKB-KW"/>
</dbReference>
<evidence type="ECO:0000313" key="3">
    <source>
        <dbReference type="Proteomes" id="UP001527052"/>
    </source>
</evidence>
<comment type="caution">
    <text evidence="2">The sequence shown here is derived from an EMBL/GenBank/DDBJ whole genome shotgun (WGS) entry which is preliminary data.</text>
</comment>
<feature type="chain" id="PRO_5046232649" evidence="1">
    <location>
        <begin position="30"/>
        <end position="184"/>
    </location>
</feature>
<sequence>MGKIMKVTSTALLATTFALTSAYPSAVFAASNDMVDPVVETETDIPLQSNMDLAVQAALVGPEIKKLNVLGHEFNVKPAAITKKNELTVVDGQISHHLSWRPDDQLYYHIEKENGEVKKVEIKIDRGGWTSLSAPFIATLAEKNDIPITLEMIQELGQKLGSYIDGKWEYAAETIVSTIALHVE</sequence>
<keyword evidence="2" id="KW-0808">Transferase</keyword>
<proteinExistence type="predicted"/>
<dbReference type="EMBL" id="JAMDLZ010000038">
    <property type="protein sequence ID" value="MCY9548948.1"/>
    <property type="molecule type" value="Genomic_DNA"/>
</dbReference>
<gene>
    <name evidence="2" type="ORF">M5W82_18860</name>
</gene>
<evidence type="ECO:0000256" key="1">
    <source>
        <dbReference type="SAM" id="SignalP"/>
    </source>
</evidence>